<sequence length="93" mass="10811">MHTWIEKQRYLIDLTLSSFLRRKVKHVGPLILYALMVFILASVTFFAYTITKEASAKEFLEDHKETRILRFADATAEVIDALDAAQQPRGRKR</sequence>
<keyword evidence="1" id="KW-0472">Membrane</keyword>
<feature type="transmembrane region" description="Helical" evidence="1">
    <location>
        <begin position="30"/>
        <end position="50"/>
    </location>
</feature>
<dbReference type="EMBL" id="FP565575">
    <property type="protein sequence ID" value="CBE68969.1"/>
    <property type="molecule type" value="Genomic_DNA"/>
</dbReference>
<evidence type="ECO:0000313" key="3">
    <source>
        <dbReference type="Proteomes" id="UP000006898"/>
    </source>
</evidence>
<keyword evidence="1" id="KW-1133">Transmembrane helix</keyword>
<reference evidence="2 3" key="1">
    <citation type="journal article" date="2010" name="Nature">
        <title>Nitrite-driven anaerobic methane oxidation by oxygenic bacteria.</title>
        <authorList>
            <person name="Ettwig K.F."/>
            <person name="Butler M.K."/>
            <person name="Le Paslier D."/>
            <person name="Pelletier E."/>
            <person name="Mangenot S."/>
            <person name="Kuypers M.M.M."/>
            <person name="Schreiber F."/>
            <person name="Dutilh B.E."/>
            <person name="Zedelius J."/>
            <person name="de Beer D."/>
            <person name="Gloerich J."/>
            <person name="Wessels H.J.C.T."/>
            <person name="van Allen T."/>
            <person name="Luesken F."/>
            <person name="Wu M."/>
            <person name="van de Pas-Schoonen K.T."/>
            <person name="Op den Camp H.J.M."/>
            <person name="Janssen-Megens E.M."/>
            <person name="Francoijs K-J."/>
            <person name="Stunnenberg H."/>
            <person name="Weissenbach J."/>
            <person name="Jetten M.S.M."/>
            <person name="Strous M."/>
        </authorList>
    </citation>
    <scope>NUCLEOTIDE SEQUENCE [LARGE SCALE GENOMIC DNA]</scope>
</reference>
<dbReference type="HOGENOM" id="CLU_2394322_0_0_0"/>
<accession>D5MGT8</accession>
<dbReference type="AlphaFoldDB" id="D5MGT8"/>
<evidence type="ECO:0000313" key="2">
    <source>
        <dbReference type="EMBL" id="CBE68969.1"/>
    </source>
</evidence>
<gene>
    <name evidence="2" type="ORF">DAMO_1919</name>
</gene>
<evidence type="ECO:0000256" key="1">
    <source>
        <dbReference type="SAM" id="Phobius"/>
    </source>
</evidence>
<dbReference type="Proteomes" id="UP000006898">
    <property type="component" value="Chromosome"/>
</dbReference>
<dbReference type="KEGG" id="mox:DAMO_1919"/>
<organism evidence="2 3">
    <name type="scientific">Methylomirabilis oxygeniifera</name>
    <dbReference type="NCBI Taxonomy" id="671143"/>
    <lineage>
        <taxon>Bacteria</taxon>
        <taxon>Candidatus Methylomirabilota</taxon>
        <taxon>Candidatus Methylomirabilia</taxon>
        <taxon>Candidatus Methylomirabilales</taxon>
        <taxon>Candidatus Methylomirabilaceae</taxon>
        <taxon>Candidatus Methylomirabilis</taxon>
    </lineage>
</organism>
<keyword evidence="1" id="KW-0812">Transmembrane</keyword>
<proteinExistence type="predicted"/>
<dbReference type="eggNOG" id="COG4591">
    <property type="taxonomic scope" value="Bacteria"/>
</dbReference>
<dbReference type="STRING" id="671143.DAMO_1919"/>
<name>D5MGT8_METO1</name>
<protein>
    <submittedName>
        <fullName evidence="2">Uncharacterized protein</fullName>
    </submittedName>
</protein>